<dbReference type="GO" id="GO:0005764">
    <property type="term" value="C:lysosome"/>
    <property type="evidence" value="ECO:0007669"/>
    <property type="project" value="TreeGrafter"/>
</dbReference>
<dbReference type="InterPro" id="IPR027417">
    <property type="entry name" value="P-loop_NTPase"/>
</dbReference>
<evidence type="ECO:0000256" key="12">
    <source>
        <dbReference type="ARBA" id="ARBA00023134"/>
    </source>
</evidence>
<evidence type="ECO:0000256" key="2">
    <source>
        <dbReference type="ARBA" id="ARBA00004193"/>
    </source>
</evidence>
<comment type="subcellular location">
    <subcellularLocation>
        <location evidence="2">Cell membrane</location>
        <topology evidence="2">Lipid-anchor</topology>
    </subcellularLocation>
    <subcellularLocation>
        <location evidence="3">Cytoplasmic vesicle</location>
        <location evidence="3">Phagosome membrane</location>
        <topology evidence="3">Lipid-anchor</topology>
        <orientation evidence="3">Cytoplasmic side</orientation>
    </subcellularLocation>
</comment>
<dbReference type="GO" id="GO:0005829">
    <property type="term" value="C:cytosol"/>
    <property type="evidence" value="ECO:0007669"/>
    <property type="project" value="GOC"/>
</dbReference>
<dbReference type="SMART" id="SM00174">
    <property type="entry name" value="RHO"/>
    <property type="match status" value="1"/>
</dbReference>
<evidence type="ECO:0000256" key="11">
    <source>
        <dbReference type="ARBA" id="ARBA00022927"/>
    </source>
</evidence>
<dbReference type="GO" id="GO:0003925">
    <property type="term" value="F:G protein activity"/>
    <property type="evidence" value="ECO:0007669"/>
    <property type="project" value="UniProtKB-EC"/>
</dbReference>
<evidence type="ECO:0000256" key="10">
    <source>
        <dbReference type="ARBA" id="ARBA00022801"/>
    </source>
</evidence>
<evidence type="ECO:0000256" key="17">
    <source>
        <dbReference type="ARBA" id="ARBA00047660"/>
    </source>
</evidence>
<keyword evidence="12" id="KW-0342">GTP-binding</keyword>
<gene>
    <name evidence="18" type="ORF">g.34836</name>
</gene>
<evidence type="ECO:0000256" key="3">
    <source>
        <dbReference type="ARBA" id="ARBA00004616"/>
    </source>
</evidence>
<dbReference type="PANTHER" id="PTHR47981">
    <property type="entry name" value="RAB FAMILY"/>
    <property type="match status" value="1"/>
</dbReference>
<keyword evidence="10" id="KW-0378">Hydrolase</keyword>
<comment type="cofactor">
    <cofactor evidence="1">
        <name>Mg(2+)</name>
        <dbReference type="ChEBI" id="CHEBI:18420"/>
    </cofactor>
</comment>
<keyword evidence="15" id="KW-0636">Prenylation</keyword>
<evidence type="ECO:0000256" key="5">
    <source>
        <dbReference type="ARBA" id="ARBA00011984"/>
    </source>
</evidence>
<dbReference type="PANTHER" id="PTHR47981:SF1">
    <property type="entry name" value="RE17845P"/>
    <property type="match status" value="1"/>
</dbReference>
<dbReference type="InterPro" id="IPR001806">
    <property type="entry name" value="Small_GTPase"/>
</dbReference>
<keyword evidence="13" id="KW-0472">Membrane</keyword>
<evidence type="ECO:0000256" key="13">
    <source>
        <dbReference type="ARBA" id="ARBA00023136"/>
    </source>
</evidence>
<dbReference type="PROSITE" id="PS51419">
    <property type="entry name" value="RAB"/>
    <property type="match status" value="1"/>
</dbReference>
<sequence length="220" mass="24937">MSSFNSQNNSSRLGIKKILLKVVILGDGGVGKSCLMNRFVNNQFDSHSCHTVGVEFFNKDIEIFGESYTLQIWDTAGQERFKSLRTPFYRGTDVCMLTYAINDRQSFANLTTWKDEFIYYADIKNPEQYPFLVIGNKLDIPDDKREVETSDAKCWSKENGAFPFIETSAKDATNVGTAFIMAVERWLKLEAVLENVGHNGDNTLILNKQSKPQVHSSFCC</sequence>
<dbReference type="Gene3D" id="3.40.50.300">
    <property type="entry name" value="P-loop containing nucleotide triphosphate hydrolases"/>
    <property type="match status" value="1"/>
</dbReference>
<dbReference type="PRINTS" id="PR00449">
    <property type="entry name" value="RASTRNSFRMNG"/>
</dbReference>
<dbReference type="Pfam" id="PF00071">
    <property type="entry name" value="Ras"/>
    <property type="match status" value="1"/>
</dbReference>
<keyword evidence="8" id="KW-0597">Phosphoprotein</keyword>
<dbReference type="SUPFAM" id="SSF52540">
    <property type="entry name" value="P-loop containing nucleoside triphosphate hydrolases"/>
    <property type="match status" value="1"/>
</dbReference>
<evidence type="ECO:0000256" key="8">
    <source>
        <dbReference type="ARBA" id="ARBA00022553"/>
    </source>
</evidence>
<dbReference type="GO" id="GO:0015031">
    <property type="term" value="P:protein transport"/>
    <property type="evidence" value="ECO:0007669"/>
    <property type="project" value="UniProtKB-KW"/>
</dbReference>
<evidence type="ECO:0000256" key="6">
    <source>
        <dbReference type="ARBA" id="ARBA00022448"/>
    </source>
</evidence>
<dbReference type="EC" id="3.6.5.2" evidence="5"/>
<keyword evidence="7" id="KW-1003">Cell membrane</keyword>
<dbReference type="PROSITE" id="PS51420">
    <property type="entry name" value="RHO"/>
    <property type="match status" value="1"/>
</dbReference>
<accession>A0A1B6E210</accession>
<dbReference type="SMART" id="SM00173">
    <property type="entry name" value="RAS"/>
    <property type="match status" value="1"/>
</dbReference>
<reference evidence="18" key="1">
    <citation type="submission" date="2015-12" db="EMBL/GenBank/DDBJ databases">
        <title>De novo transcriptome assembly of four potential Pierce s Disease insect vectors from Arizona vineyards.</title>
        <authorList>
            <person name="Tassone E.E."/>
        </authorList>
    </citation>
    <scope>NUCLEOTIDE SEQUENCE</scope>
</reference>
<dbReference type="NCBIfam" id="TIGR00231">
    <property type="entry name" value="small_GTP"/>
    <property type="match status" value="1"/>
</dbReference>
<dbReference type="GO" id="GO:0042147">
    <property type="term" value="P:retrograde transport, endosome to Golgi"/>
    <property type="evidence" value="ECO:0007669"/>
    <property type="project" value="TreeGrafter"/>
</dbReference>
<evidence type="ECO:0000256" key="14">
    <source>
        <dbReference type="ARBA" id="ARBA00023288"/>
    </source>
</evidence>
<dbReference type="AlphaFoldDB" id="A0A1B6E210"/>
<dbReference type="GO" id="GO:0030670">
    <property type="term" value="C:phagocytic vesicle membrane"/>
    <property type="evidence" value="ECO:0007669"/>
    <property type="project" value="UniProtKB-SubCell"/>
</dbReference>
<evidence type="ECO:0000256" key="1">
    <source>
        <dbReference type="ARBA" id="ARBA00001946"/>
    </source>
</evidence>
<evidence type="ECO:0000256" key="9">
    <source>
        <dbReference type="ARBA" id="ARBA00022741"/>
    </source>
</evidence>
<keyword evidence="11" id="KW-0653">Protein transport</keyword>
<organism evidence="18">
    <name type="scientific">Clastoptera arizonana</name>
    <name type="common">Arizona spittle bug</name>
    <dbReference type="NCBI Taxonomy" id="38151"/>
    <lineage>
        <taxon>Eukaryota</taxon>
        <taxon>Metazoa</taxon>
        <taxon>Ecdysozoa</taxon>
        <taxon>Arthropoda</taxon>
        <taxon>Hexapoda</taxon>
        <taxon>Insecta</taxon>
        <taxon>Pterygota</taxon>
        <taxon>Neoptera</taxon>
        <taxon>Paraneoptera</taxon>
        <taxon>Hemiptera</taxon>
        <taxon>Auchenorrhyncha</taxon>
        <taxon>Cercopoidea</taxon>
        <taxon>Clastopteridae</taxon>
        <taxon>Clastoptera</taxon>
    </lineage>
</organism>
<dbReference type="SMART" id="SM00176">
    <property type="entry name" value="RAN"/>
    <property type="match status" value="1"/>
</dbReference>
<dbReference type="GO" id="GO:0005886">
    <property type="term" value="C:plasma membrane"/>
    <property type="evidence" value="ECO:0007669"/>
    <property type="project" value="UniProtKB-SubCell"/>
</dbReference>
<keyword evidence="6" id="KW-0813">Transport</keyword>
<evidence type="ECO:0000256" key="4">
    <source>
        <dbReference type="ARBA" id="ARBA00006270"/>
    </source>
</evidence>
<evidence type="ECO:0000256" key="15">
    <source>
        <dbReference type="ARBA" id="ARBA00023289"/>
    </source>
</evidence>
<keyword evidence="9" id="KW-0547">Nucleotide-binding</keyword>
<evidence type="ECO:0000256" key="7">
    <source>
        <dbReference type="ARBA" id="ARBA00022475"/>
    </source>
</evidence>
<protein>
    <recommendedName>
        <fullName evidence="5">small monomeric GTPase</fullName>
        <ecNumber evidence="5">3.6.5.2</ecNumber>
    </recommendedName>
</protein>
<name>A0A1B6E210_9HEMI</name>
<dbReference type="GO" id="GO:0005525">
    <property type="term" value="F:GTP binding"/>
    <property type="evidence" value="ECO:0007669"/>
    <property type="project" value="UniProtKB-KW"/>
</dbReference>
<dbReference type="FunFam" id="3.40.50.300:FF:000360">
    <property type="entry name" value="RAB9B, member RAS oncogene family"/>
    <property type="match status" value="1"/>
</dbReference>
<keyword evidence="14" id="KW-0449">Lipoprotein</keyword>
<keyword evidence="16" id="KW-0968">Cytoplasmic vesicle</keyword>
<comment type="similarity">
    <text evidence="4">Belongs to the small GTPase superfamily. Rab family.</text>
</comment>
<evidence type="ECO:0000313" key="18">
    <source>
        <dbReference type="EMBL" id="JAS31965.1"/>
    </source>
</evidence>
<dbReference type="SMART" id="SM00175">
    <property type="entry name" value="RAB"/>
    <property type="match status" value="1"/>
</dbReference>
<dbReference type="PROSITE" id="PS51421">
    <property type="entry name" value="RAS"/>
    <property type="match status" value="1"/>
</dbReference>
<evidence type="ECO:0000256" key="16">
    <source>
        <dbReference type="ARBA" id="ARBA00023329"/>
    </source>
</evidence>
<dbReference type="EMBL" id="GEDC01005333">
    <property type="protein sequence ID" value="JAS31965.1"/>
    <property type="molecule type" value="Transcribed_RNA"/>
</dbReference>
<dbReference type="GO" id="GO:0005770">
    <property type="term" value="C:late endosome"/>
    <property type="evidence" value="ECO:0007669"/>
    <property type="project" value="TreeGrafter"/>
</dbReference>
<dbReference type="InterPro" id="IPR005225">
    <property type="entry name" value="Small_GTP-bd"/>
</dbReference>
<proteinExistence type="inferred from homology"/>
<comment type="catalytic activity">
    <reaction evidence="17">
        <text>GTP + H2O = GDP + phosphate + H(+)</text>
        <dbReference type="Rhea" id="RHEA:19669"/>
        <dbReference type="ChEBI" id="CHEBI:15377"/>
        <dbReference type="ChEBI" id="CHEBI:15378"/>
        <dbReference type="ChEBI" id="CHEBI:37565"/>
        <dbReference type="ChEBI" id="CHEBI:43474"/>
        <dbReference type="ChEBI" id="CHEBI:58189"/>
        <dbReference type="EC" id="3.6.5.2"/>
    </reaction>
    <physiologicalReaction direction="left-to-right" evidence="17">
        <dbReference type="Rhea" id="RHEA:19670"/>
    </physiologicalReaction>
</comment>